<dbReference type="Proteomes" id="UP000000763">
    <property type="component" value="Chromosome 9"/>
</dbReference>
<evidence type="ECO:0000313" key="3">
    <source>
        <dbReference type="Proteomes" id="UP000000763"/>
    </source>
</evidence>
<dbReference type="EMBL" id="AP005839">
    <property type="protein sequence ID" value="BAD34061.1"/>
    <property type="molecule type" value="Genomic_DNA"/>
</dbReference>
<accession>Q69LG4</accession>
<protein>
    <submittedName>
        <fullName evidence="2">Uncharacterized protein</fullName>
    </submittedName>
</protein>
<reference evidence="3" key="1">
    <citation type="journal article" date="2005" name="Nature">
        <title>The map-based sequence of the rice genome.</title>
        <authorList>
            <consortium name="International rice genome sequencing project (IRGSP)"/>
            <person name="Matsumoto T."/>
            <person name="Wu J."/>
            <person name="Kanamori H."/>
            <person name="Katayose Y."/>
            <person name="Fujisawa M."/>
            <person name="Namiki N."/>
            <person name="Mizuno H."/>
            <person name="Yamamoto K."/>
            <person name="Antonio B.A."/>
            <person name="Baba T."/>
            <person name="Sakata K."/>
            <person name="Nagamura Y."/>
            <person name="Aoki H."/>
            <person name="Arikawa K."/>
            <person name="Arita K."/>
            <person name="Bito T."/>
            <person name="Chiden Y."/>
            <person name="Fujitsuka N."/>
            <person name="Fukunaka R."/>
            <person name="Hamada M."/>
            <person name="Harada C."/>
            <person name="Hayashi A."/>
            <person name="Hijishita S."/>
            <person name="Honda M."/>
            <person name="Hosokawa S."/>
            <person name="Ichikawa Y."/>
            <person name="Idonuma A."/>
            <person name="Iijima M."/>
            <person name="Ikeda M."/>
            <person name="Ikeno M."/>
            <person name="Ito K."/>
            <person name="Ito S."/>
            <person name="Ito T."/>
            <person name="Ito Y."/>
            <person name="Ito Y."/>
            <person name="Iwabuchi A."/>
            <person name="Kamiya K."/>
            <person name="Karasawa W."/>
            <person name="Kurita K."/>
            <person name="Katagiri S."/>
            <person name="Kikuta A."/>
            <person name="Kobayashi H."/>
            <person name="Kobayashi N."/>
            <person name="Machita K."/>
            <person name="Maehara T."/>
            <person name="Masukawa M."/>
            <person name="Mizubayashi T."/>
            <person name="Mukai Y."/>
            <person name="Nagasaki H."/>
            <person name="Nagata Y."/>
            <person name="Naito S."/>
            <person name="Nakashima M."/>
            <person name="Nakama Y."/>
            <person name="Nakamichi Y."/>
            <person name="Nakamura M."/>
            <person name="Meguro A."/>
            <person name="Negishi M."/>
            <person name="Ohta I."/>
            <person name="Ohta T."/>
            <person name="Okamoto M."/>
            <person name="Ono N."/>
            <person name="Saji S."/>
            <person name="Sakaguchi M."/>
            <person name="Sakai K."/>
            <person name="Shibata M."/>
            <person name="Shimokawa T."/>
            <person name="Song J."/>
            <person name="Takazaki Y."/>
            <person name="Terasawa K."/>
            <person name="Tsugane M."/>
            <person name="Tsuji K."/>
            <person name="Ueda S."/>
            <person name="Waki K."/>
            <person name="Yamagata H."/>
            <person name="Yamamoto M."/>
            <person name="Yamamoto S."/>
            <person name="Yamane H."/>
            <person name="Yoshiki S."/>
            <person name="Yoshihara R."/>
            <person name="Yukawa K."/>
            <person name="Zhong H."/>
            <person name="Yano M."/>
            <person name="Yuan Q."/>
            <person name="Ouyang S."/>
            <person name="Liu J."/>
            <person name="Jones K.M."/>
            <person name="Gansberger K."/>
            <person name="Moffat K."/>
            <person name="Hill J."/>
            <person name="Bera J."/>
            <person name="Fadrosh D."/>
            <person name="Jin S."/>
            <person name="Johri S."/>
            <person name="Kim M."/>
            <person name="Overton L."/>
            <person name="Reardon M."/>
            <person name="Tsitrin T."/>
            <person name="Vuong H."/>
            <person name="Weaver B."/>
            <person name="Ciecko A."/>
            <person name="Tallon L."/>
            <person name="Jackson J."/>
            <person name="Pai G."/>
            <person name="Aken S.V."/>
            <person name="Utterback T."/>
            <person name="Reidmuller S."/>
            <person name="Feldblyum T."/>
            <person name="Hsiao J."/>
            <person name="Zismann V."/>
            <person name="Iobst S."/>
            <person name="de Vazeille A.R."/>
            <person name="Buell C.R."/>
            <person name="Ying K."/>
            <person name="Li Y."/>
            <person name="Lu T."/>
            <person name="Huang Y."/>
            <person name="Zhao Q."/>
            <person name="Feng Q."/>
            <person name="Zhang L."/>
            <person name="Zhu J."/>
            <person name="Weng Q."/>
            <person name="Mu J."/>
            <person name="Lu Y."/>
            <person name="Fan D."/>
            <person name="Liu Y."/>
            <person name="Guan J."/>
            <person name="Zhang Y."/>
            <person name="Yu S."/>
            <person name="Liu X."/>
            <person name="Zhang Y."/>
            <person name="Hong G."/>
            <person name="Han B."/>
            <person name="Choisne N."/>
            <person name="Demange N."/>
            <person name="Orjeda G."/>
            <person name="Samain S."/>
            <person name="Cattolico L."/>
            <person name="Pelletier E."/>
            <person name="Couloux A."/>
            <person name="Segurens B."/>
            <person name="Wincker P."/>
            <person name="D'Hont A."/>
            <person name="Scarpelli C."/>
            <person name="Weissenbach J."/>
            <person name="Salanoubat M."/>
            <person name="Quetier F."/>
            <person name="Yu Y."/>
            <person name="Kim H.R."/>
            <person name="Rambo T."/>
            <person name="Currie J."/>
            <person name="Collura K."/>
            <person name="Luo M."/>
            <person name="Yang T."/>
            <person name="Ammiraju J.S.S."/>
            <person name="Engler F."/>
            <person name="Soderlund C."/>
            <person name="Wing R.A."/>
            <person name="Palmer L.E."/>
            <person name="de la Bastide M."/>
            <person name="Spiegel L."/>
            <person name="Nascimento L."/>
            <person name="Zutavern T."/>
            <person name="O'Shaughnessy A."/>
            <person name="Dike S."/>
            <person name="Dedhia N."/>
            <person name="Preston R."/>
            <person name="Balija V."/>
            <person name="McCombie W.R."/>
            <person name="Chow T."/>
            <person name="Chen H."/>
            <person name="Chung M."/>
            <person name="Chen C."/>
            <person name="Shaw J."/>
            <person name="Wu H."/>
            <person name="Hsiao K."/>
            <person name="Chao Y."/>
            <person name="Chu M."/>
            <person name="Cheng C."/>
            <person name="Hour A."/>
            <person name="Lee P."/>
            <person name="Lin S."/>
            <person name="Lin Y."/>
            <person name="Liou J."/>
            <person name="Liu S."/>
            <person name="Hsing Y."/>
            <person name="Raghuvanshi S."/>
            <person name="Mohanty A."/>
            <person name="Bharti A.K."/>
            <person name="Gaur A."/>
            <person name="Gupta V."/>
            <person name="Kumar D."/>
            <person name="Ravi V."/>
            <person name="Vij S."/>
            <person name="Kapur A."/>
            <person name="Khurana P."/>
            <person name="Khurana P."/>
            <person name="Khurana J.P."/>
            <person name="Tyagi A.K."/>
            <person name="Gaikwad K."/>
            <person name="Singh A."/>
            <person name="Dalal V."/>
            <person name="Srivastava S."/>
            <person name="Dixit A."/>
            <person name="Pal A.K."/>
            <person name="Ghazi I.A."/>
            <person name="Yadav M."/>
            <person name="Pandit A."/>
            <person name="Bhargava A."/>
            <person name="Sureshbabu K."/>
            <person name="Batra K."/>
            <person name="Sharma T.R."/>
            <person name="Mohapatra T."/>
            <person name="Singh N.K."/>
            <person name="Messing J."/>
            <person name="Nelson A.B."/>
            <person name="Fuks G."/>
            <person name="Kavchok S."/>
            <person name="Keizer G."/>
            <person name="Linton E."/>
            <person name="Llaca V."/>
            <person name="Song R."/>
            <person name="Tanyolac B."/>
            <person name="Young S."/>
            <person name="Ho-Il K."/>
            <person name="Hahn J.H."/>
            <person name="Sangsakoo G."/>
            <person name="Vanavichit A."/>
            <person name="de Mattos Luiz.A.T."/>
            <person name="Zimmer P.D."/>
            <person name="Malone G."/>
            <person name="Dellagostin O."/>
            <person name="de Oliveira A.C."/>
            <person name="Bevan M."/>
            <person name="Bancroft I."/>
            <person name="Minx P."/>
            <person name="Cordum H."/>
            <person name="Wilson R."/>
            <person name="Cheng Z."/>
            <person name="Jin W."/>
            <person name="Jiang J."/>
            <person name="Leong S.A."/>
            <person name="Iwama H."/>
            <person name="Gojobori T."/>
            <person name="Itoh T."/>
            <person name="Niimura Y."/>
            <person name="Fujii Y."/>
            <person name="Habara T."/>
            <person name="Sakai H."/>
            <person name="Sato Y."/>
            <person name="Wilson G."/>
            <person name="Kumar K."/>
            <person name="McCouch S."/>
            <person name="Juretic N."/>
            <person name="Hoen D."/>
            <person name="Wright S."/>
            <person name="Bruskiewich R."/>
            <person name="Bureau T."/>
            <person name="Miyao A."/>
            <person name="Hirochika H."/>
            <person name="Nishikawa T."/>
            <person name="Kadowaki K."/>
            <person name="Sugiura M."/>
            <person name="Burr B."/>
            <person name="Sasaki T."/>
        </authorList>
    </citation>
    <scope>NUCLEOTIDE SEQUENCE [LARGE SCALE GENOMIC DNA]</scope>
    <source>
        <strain evidence="3">cv. Nipponbare</strain>
    </source>
</reference>
<evidence type="ECO:0000313" key="2">
    <source>
        <dbReference type="EMBL" id="BAD34061.1"/>
    </source>
</evidence>
<sequence length="282" mass="31157">MPCTTCFSQTGKEATVALFRAGRVSSGPPCTMYEHTGESPTVSDRSRAPPGSDGINGRWIRRCRPREGRIPPRERLRLRRRPARSGGGGSGEWACGIGVLARNFLDGNGFGERAALETSGLPRRRRERSVAVRAATRVVGILPPGSGGGSGRRRGRQRRNFLPPESGGGGPRAARIWRRGRPVAEPRRAAAGAADNDAGSDVSPIYPIINYHNIYAIKKHLTFTSDDMFSKENKSTFFSNDEEEYKNMIVQYKANRLENYETINADEKNVWRNRGRCSPVNI</sequence>
<name>Q69LG4_ORYSJ</name>
<reference evidence="3" key="2">
    <citation type="journal article" date="2008" name="Nucleic Acids Res.">
        <title>The rice annotation project database (RAP-DB): 2008 update.</title>
        <authorList>
            <consortium name="The rice annotation project (RAP)"/>
        </authorList>
    </citation>
    <scope>GENOME REANNOTATION</scope>
    <source>
        <strain evidence="3">cv. Nipponbare</strain>
    </source>
</reference>
<proteinExistence type="predicted"/>
<feature type="region of interest" description="Disordered" evidence="1">
    <location>
        <begin position="140"/>
        <end position="174"/>
    </location>
</feature>
<organism evidence="2 3">
    <name type="scientific">Oryza sativa subsp. japonica</name>
    <name type="common">Rice</name>
    <dbReference type="NCBI Taxonomy" id="39947"/>
    <lineage>
        <taxon>Eukaryota</taxon>
        <taxon>Viridiplantae</taxon>
        <taxon>Streptophyta</taxon>
        <taxon>Embryophyta</taxon>
        <taxon>Tracheophyta</taxon>
        <taxon>Spermatophyta</taxon>
        <taxon>Magnoliopsida</taxon>
        <taxon>Liliopsida</taxon>
        <taxon>Poales</taxon>
        <taxon>Poaceae</taxon>
        <taxon>BOP clade</taxon>
        <taxon>Oryzoideae</taxon>
        <taxon>Oryzeae</taxon>
        <taxon>Oryzinae</taxon>
        <taxon>Oryza</taxon>
        <taxon>Oryza sativa</taxon>
    </lineage>
</organism>
<evidence type="ECO:0000256" key="1">
    <source>
        <dbReference type="SAM" id="MobiDB-lite"/>
    </source>
</evidence>
<gene>
    <name evidence="2" type="primary">OSJNBa0044K01.11</name>
</gene>
<dbReference type="AlphaFoldDB" id="Q69LG4"/>
<feature type="region of interest" description="Disordered" evidence="1">
    <location>
        <begin position="34"/>
        <end position="56"/>
    </location>
</feature>